<dbReference type="InterPro" id="IPR029032">
    <property type="entry name" value="AhpD-like"/>
</dbReference>
<keyword evidence="4" id="KW-1185">Reference proteome</keyword>
<evidence type="ECO:0000259" key="2">
    <source>
        <dbReference type="Pfam" id="PF07883"/>
    </source>
</evidence>
<dbReference type="InterPro" id="IPR011051">
    <property type="entry name" value="RmlC_Cupin_sf"/>
</dbReference>
<dbReference type="InterPro" id="IPR047263">
    <property type="entry name" value="HNL-like_cupin"/>
</dbReference>
<dbReference type="EMBL" id="AP024819">
    <property type="protein sequence ID" value="BCZ18690.1"/>
    <property type="molecule type" value="Genomic_DNA"/>
</dbReference>
<organism evidence="3 4">
    <name type="scientific">Helicobacter gastrofelis</name>
    <dbReference type="NCBI Taxonomy" id="2849642"/>
    <lineage>
        <taxon>Bacteria</taxon>
        <taxon>Pseudomonadati</taxon>
        <taxon>Campylobacterota</taxon>
        <taxon>Epsilonproteobacteria</taxon>
        <taxon>Campylobacterales</taxon>
        <taxon>Helicobacteraceae</taxon>
        <taxon>Helicobacter</taxon>
    </lineage>
</organism>
<dbReference type="RefSeq" id="WP_221272179.1">
    <property type="nucleotide sequence ID" value="NZ_AP024819.1"/>
</dbReference>
<dbReference type="InterPro" id="IPR013096">
    <property type="entry name" value="Cupin_2"/>
</dbReference>
<dbReference type="CDD" id="cd02233">
    <property type="entry name" value="cupin_HNL-like"/>
    <property type="match status" value="1"/>
</dbReference>
<sequence>MQEIHTKVDFKSFEGTSDKFSGKVHIQILFGPNKWRNFSGGIVHFSPKARSAWHTHPAGQTLLVTEGEIYTGTADGKVSVAHKGDVISCPPGVKHWHGAGPSMGGAHLALTGDKNGENVHWLEKVSDVEYNKAISSLKPAKPTKSAFNPFANSPLKSDPQMFRTFNHFAMQEAFKTSGLSVPEYSQILLASLVALGSVPPYANALESVLEHLKPQAIREILYQAIPYVGFARVQGFLEATDKAFSAKGIHLAQEEGIPQAQRAQRGLTIQKKIFGQAIEQYNAQAPKDEQHIRQFLSANCFGDYYAREGLDLRFRELLTFVYLLSLGGVDSQLKAHVQGNLNMGNNRHKLISVVTALIPVVGYPRALNALSAIDAITPAKD</sequence>
<dbReference type="Gene3D" id="2.60.120.10">
    <property type="entry name" value="Jelly Rolls"/>
    <property type="match status" value="1"/>
</dbReference>
<dbReference type="Pfam" id="PF02627">
    <property type="entry name" value="CMD"/>
    <property type="match status" value="1"/>
</dbReference>
<evidence type="ECO:0000313" key="4">
    <source>
        <dbReference type="Proteomes" id="UP000826146"/>
    </source>
</evidence>
<proteinExistence type="predicted"/>
<dbReference type="Gene3D" id="1.20.1290.10">
    <property type="entry name" value="AhpD-like"/>
    <property type="match status" value="1"/>
</dbReference>
<dbReference type="InterPro" id="IPR003779">
    <property type="entry name" value="CMD-like"/>
</dbReference>
<dbReference type="Pfam" id="PF07883">
    <property type="entry name" value="Cupin_2"/>
    <property type="match status" value="1"/>
</dbReference>
<feature type="domain" description="Carboxymuconolactone decarboxylase-like" evidence="1">
    <location>
        <begin position="294"/>
        <end position="374"/>
    </location>
</feature>
<feature type="domain" description="Cupin type-2" evidence="2">
    <location>
        <begin position="42"/>
        <end position="98"/>
    </location>
</feature>
<evidence type="ECO:0000259" key="1">
    <source>
        <dbReference type="Pfam" id="PF02627"/>
    </source>
</evidence>
<evidence type="ECO:0000313" key="3">
    <source>
        <dbReference type="EMBL" id="BCZ18690.1"/>
    </source>
</evidence>
<accession>A0ABN6I573</accession>
<dbReference type="InterPro" id="IPR052512">
    <property type="entry name" value="4CMD/NDH-1_regulator"/>
</dbReference>
<reference evidence="3 4" key="1">
    <citation type="submission" date="2021-07" db="EMBL/GenBank/DDBJ databases">
        <title>Novel Helicobacter sp. Isolated from a cat.</title>
        <authorList>
            <person name="Rimbara E."/>
            <person name="Suzuki M."/>
        </authorList>
    </citation>
    <scope>NUCLEOTIDE SEQUENCE [LARGE SCALE GENOMIC DNA]</scope>
    <source>
        <strain evidence="4">NHP19-012</strain>
    </source>
</reference>
<dbReference type="Proteomes" id="UP000826146">
    <property type="component" value="Chromosome"/>
</dbReference>
<dbReference type="SUPFAM" id="SSF69118">
    <property type="entry name" value="AhpD-like"/>
    <property type="match status" value="1"/>
</dbReference>
<gene>
    <name evidence="3" type="ORF">NHP190012_03320</name>
</gene>
<dbReference type="InterPro" id="IPR014710">
    <property type="entry name" value="RmlC-like_jellyroll"/>
</dbReference>
<dbReference type="PANTHER" id="PTHR33570">
    <property type="entry name" value="4-CARBOXYMUCONOLACTONE DECARBOXYLASE FAMILY PROTEIN"/>
    <property type="match status" value="1"/>
</dbReference>
<name>A0ABN6I573_9HELI</name>
<dbReference type="PANTHER" id="PTHR33570:SF2">
    <property type="entry name" value="CARBOXYMUCONOLACTONE DECARBOXYLASE-LIKE DOMAIN-CONTAINING PROTEIN"/>
    <property type="match status" value="1"/>
</dbReference>
<dbReference type="SUPFAM" id="SSF51182">
    <property type="entry name" value="RmlC-like cupins"/>
    <property type="match status" value="1"/>
</dbReference>
<protein>
    <submittedName>
        <fullName evidence="3">4-carboxymuconolactone decarboxylase</fullName>
    </submittedName>
</protein>